<dbReference type="PROSITE" id="PS50878">
    <property type="entry name" value="RT_POL"/>
    <property type="match status" value="1"/>
</dbReference>
<evidence type="ECO:0000313" key="4">
    <source>
        <dbReference type="Proteomes" id="UP000663842"/>
    </source>
</evidence>
<dbReference type="Proteomes" id="UP000663842">
    <property type="component" value="Unassembled WGS sequence"/>
</dbReference>
<evidence type="ECO:0000256" key="1">
    <source>
        <dbReference type="SAM" id="Phobius"/>
    </source>
</evidence>
<dbReference type="InterPro" id="IPR000477">
    <property type="entry name" value="RT_dom"/>
</dbReference>
<dbReference type="InterPro" id="IPR052560">
    <property type="entry name" value="RdDP_mobile_element"/>
</dbReference>
<name>A0A820EG02_9BILA</name>
<keyword evidence="1" id="KW-0472">Membrane</keyword>
<dbReference type="EMBL" id="CAJOBF010008012">
    <property type="protein sequence ID" value="CAF4246305.1"/>
    <property type="molecule type" value="Genomic_DNA"/>
</dbReference>
<dbReference type="AlphaFoldDB" id="A0A820EG02"/>
<evidence type="ECO:0000259" key="2">
    <source>
        <dbReference type="PROSITE" id="PS50878"/>
    </source>
</evidence>
<dbReference type="PANTHER" id="PTHR36688">
    <property type="entry name" value="ENDO/EXONUCLEASE/PHOSPHATASE DOMAIN-CONTAINING PROTEIN"/>
    <property type="match status" value="1"/>
</dbReference>
<accession>A0A820EG02</accession>
<dbReference type="Pfam" id="PF00078">
    <property type="entry name" value="RVT_1"/>
    <property type="match status" value="1"/>
</dbReference>
<keyword evidence="1" id="KW-1133">Transmembrane helix</keyword>
<reference evidence="3" key="1">
    <citation type="submission" date="2021-02" db="EMBL/GenBank/DDBJ databases">
        <authorList>
            <person name="Nowell W R."/>
        </authorList>
    </citation>
    <scope>NUCLEOTIDE SEQUENCE</scope>
</reference>
<gene>
    <name evidence="3" type="ORF">UXM345_LOCUS30471</name>
</gene>
<evidence type="ECO:0000313" key="3">
    <source>
        <dbReference type="EMBL" id="CAF4246305.1"/>
    </source>
</evidence>
<proteinExistence type="predicted"/>
<keyword evidence="1" id="KW-0812">Transmembrane</keyword>
<comment type="caution">
    <text evidence="3">The sequence shown here is derived from an EMBL/GenBank/DDBJ whole genome shotgun (WGS) entry which is preliminary data.</text>
</comment>
<sequence>MWFPALISTLHELDMPLPYIKWIASWLQNRTIAIHYGDKISRTISMKVGAPQGSILAATLFRLHIHFLPLLFFKFTTHLFADDLAILLSGALEKKFSLNITEMEERAKHAMSILEKYSDDNLLPVNVNKTKALLNHDVVAPKFPRIEYKKQQIEFVRSFKYLGVTITQKLGWGNYINTILNKIRKTYNAMKVIFNNIPKNEISIRRKIFFAYALPQFIWLVATWFFFSEKQKRNINKLYIVGLKIVYSVYGWDEFTTLVLCRDKTLDDFIYSYWLRFSHHLEKSLEATSYQHTWSAFQIITTTEKNEYKKLGYRKNMRQLSSYNPMPSNVMIVFCVDNTTLMESNVIKVHEMILNISKEFKNKNNLYICIITLEASSRQWSQLRSGFTNTMSDVERFLRNNKPDNIYLSGGIPVDPWAKSKKFREHKITLAVVAVGNGNFGCDAFYSELAENTGGLYIPFVNAQRILQGVIRKAVIRKETFNKAFRLVPREYITISSFIFEEIKKCGNMNQVIELFREVSDKAYYDIIGDKFRF</sequence>
<feature type="domain" description="Reverse transcriptase" evidence="2">
    <location>
        <begin position="1"/>
        <end position="166"/>
    </location>
</feature>
<organism evidence="3 4">
    <name type="scientific">Rotaria magnacalcarata</name>
    <dbReference type="NCBI Taxonomy" id="392030"/>
    <lineage>
        <taxon>Eukaryota</taxon>
        <taxon>Metazoa</taxon>
        <taxon>Spiralia</taxon>
        <taxon>Gnathifera</taxon>
        <taxon>Rotifera</taxon>
        <taxon>Eurotatoria</taxon>
        <taxon>Bdelloidea</taxon>
        <taxon>Philodinida</taxon>
        <taxon>Philodinidae</taxon>
        <taxon>Rotaria</taxon>
    </lineage>
</organism>
<protein>
    <recommendedName>
        <fullName evidence="2">Reverse transcriptase domain-containing protein</fullName>
    </recommendedName>
</protein>
<feature type="transmembrane region" description="Helical" evidence="1">
    <location>
        <begin position="209"/>
        <end position="227"/>
    </location>
</feature>
<dbReference type="PANTHER" id="PTHR36688:SF1">
    <property type="entry name" value="ENDONUCLEASE_EXONUCLEASE_PHOSPHATASE DOMAIN-CONTAINING PROTEIN"/>
    <property type="match status" value="1"/>
</dbReference>